<evidence type="ECO:0000256" key="1">
    <source>
        <dbReference type="SAM" id="MobiDB-lite"/>
    </source>
</evidence>
<dbReference type="EnsemblPlants" id="OBART01G13430.1">
    <property type="protein sequence ID" value="OBART01G13430.1"/>
    <property type="gene ID" value="OBART01G13430"/>
</dbReference>
<dbReference type="Gramene" id="OBART01G13430.1">
    <property type="protein sequence ID" value="OBART01G13430.1"/>
    <property type="gene ID" value="OBART01G13430"/>
</dbReference>
<keyword evidence="3" id="KW-1185">Reference proteome</keyword>
<dbReference type="HOGENOM" id="CLU_2100606_0_0_1"/>
<dbReference type="PaxDb" id="65489-OBART01G13430.1"/>
<reference evidence="2" key="2">
    <citation type="submission" date="2015-03" db="UniProtKB">
        <authorList>
            <consortium name="EnsemblPlants"/>
        </authorList>
    </citation>
    <scope>IDENTIFICATION</scope>
</reference>
<evidence type="ECO:0000313" key="2">
    <source>
        <dbReference type="EnsemblPlants" id="OBART01G13430.1"/>
    </source>
</evidence>
<organism evidence="2">
    <name type="scientific">Oryza barthii</name>
    <dbReference type="NCBI Taxonomy" id="65489"/>
    <lineage>
        <taxon>Eukaryota</taxon>
        <taxon>Viridiplantae</taxon>
        <taxon>Streptophyta</taxon>
        <taxon>Embryophyta</taxon>
        <taxon>Tracheophyta</taxon>
        <taxon>Spermatophyta</taxon>
        <taxon>Magnoliopsida</taxon>
        <taxon>Liliopsida</taxon>
        <taxon>Poales</taxon>
        <taxon>Poaceae</taxon>
        <taxon>BOP clade</taxon>
        <taxon>Oryzoideae</taxon>
        <taxon>Oryzeae</taxon>
        <taxon>Oryzinae</taxon>
        <taxon>Oryza</taxon>
    </lineage>
</organism>
<name>A0A0D3EN58_9ORYZ</name>
<feature type="compositionally biased region" description="Acidic residues" evidence="1">
    <location>
        <begin position="55"/>
        <end position="91"/>
    </location>
</feature>
<feature type="region of interest" description="Disordered" evidence="1">
    <location>
        <begin position="42"/>
        <end position="116"/>
    </location>
</feature>
<reference evidence="2" key="1">
    <citation type="journal article" date="2009" name="Rice">
        <title>De Novo Next Generation Sequencing of Plant Genomes.</title>
        <authorList>
            <person name="Rounsley S."/>
            <person name="Marri P.R."/>
            <person name="Yu Y."/>
            <person name="He R."/>
            <person name="Sisneros N."/>
            <person name="Goicoechea J.L."/>
            <person name="Lee S.J."/>
            <person name="Angelova A."/>
            <person name="Kudrna D."/>
            <person name="Luo M."/>
            <person name="Affourtit J."/>
            <person name="Desany B."/>
            <person name="Knight J."/>
            <person name="Niazi F."/>
            <person name="Egholm M."/>
            <person name="Wing R.A."/>
        </authorList>
    </citation>
    <scope>NUCLEOTIDE SEQUENCE [LARGE SCALE GENOMIC DNA]</scope>
    <source>
        <strain evidence="2">cv. IRGC 105608</strain>
    </source>
</reference>
<protein>
    <submittedName>
        <fullName evidence="2">Uncharacterized protein</fullName>
    </submittedName>
</protein>
<proteinExistence type="predicted"/>
<sequence length="116" mass="12991">MLDAAVFDEENPIWDWLDKSTDEVGPSLIGMYQSFERDFAAGGNRKGRRARVDVEGEEIEFEESEDGDEEDEFDDTSSGGEDDNNHDDGIDELTANNDDNCDEHMGPQHGLTKMSL</sequence>
<dbReference type="eggNOG" id="ENOG502R6JA">
    <property type="taxonomic scope" value="Eukaryota"/>
</dbReference>
<accession>A0A0D3EN58</accession>
<dbReference type="Proteomes" id="UP000026960">
    <property type="component" value="Chromosome 1"/>
</dbReference>
<dbReference type="AlphaFoldDB" id="A0A0D3EN58"/>
<evidence type="ECO:0000313" key="3">
    <source>
        <dbReference type="Proteomes" id="UP000026960"/>
    </source>
</evidence>
<dbReference type="STRING" id="65489.A0A0D3EN58"/>